<accession>A0A0G9KCT4</accession>
<evidence type="ECO:0000313" key="1">
    <source>
        <dbReference type="EMBL" id="KLE02033.1"/>
    </source>
</evidence>
<reference evidence="1 2" key="1">
    <citation type="submission" date="2014-01" db="EMBL/GenBank/DDBJ databases">
        <title>Development of a Comparative Genomic Fingerprinting Assay for High Resolution Genotyping of Arcobacter butzleri.</title>
        <authorList>
            <person name="Webb A.L."/>
            <person name="Inglis G.D."/>
            <person name="Kruczkiewicz P."/>
            <person name="Selinger L.B."/>
            <person name="Taboada E.N."/>
        </authorList>
    </citation>
    <scope>NUCLEOTIDE SEQUENCE [LARGE SCALE GENOMIC DNA]</scope>
    <source>
        <strain evidence="1 2">L348</strain>
    </source>
</reference>
<proteinExistence type="predicted"/>
<dbReference type="EMBL" id="JAIQ01000039">
    <property type="protein sequence ID" value="KLE02033.1"/>
    <property type="molecule type" value="Genomic_DNA"/>
</dbReference>
<dbReference type="RefSeq" id="WP_046996132.1">
    <property type="nucleotide sequence ID" value="NZ_JAIQ01000039.1"/>
</dbReference>
<name>A0A0G9KCT4_9BACT</name>
<dbReference type="Proteomes" id="UP000035514">
    <property type="component" value="Unassembled WGS sequence"/>
</dbReference>
<protein>
    <submittedName>
        <fullName evidence="1">Uncharacterized protein</fullName>
    </submittedName>
</protein>
<gene>
    <name evidence="1" type="ORF">AA20_01615</name>
</gene>
<sequence>MKTLKTILTTSLTALIFNACVEKNELNNNLYTPIQATLLTGTDFTLDFNKTEFPLIFEDKNSCKYLANAEFSIQSERAYISLEKKICFNDNKIKEYNIKGFVVEDDMKAGLNVEVNYSSKYLIGKLAANKKVKLFITEAKE</sequence>
<dbReference type="PATRIC" id="fig|1447256.3.peg.310"/>
<organism evidence="1 2">
    <name type="scientific">Aliarcobacter butzleri L348</name>
    <dbReference type="NCBI Taxonomy" id="1447256"/>
    <lineage>
        <taxon>Bacteria</taxon>
        <taxon>Pseudomonadati</taxon>
        <taxon>Campylobacterota</taxon>
        <taxon>Epsilonproteobacteria</taxon>
        <taxon>Campylobacterales</taxon>
        <taxon>Arcobacteraceae</taxon>
        <taxon>Aliarcobacter</taxon>
    </lineage>
</organism>
<dbReference type="AlphaFoldDB" id="A0A0G9KCT4"/>
<comment type="caution">
    <text evidence="1">The sequence shown here is derived from an EMBL/GenBank/DDBJ whole genome shotgun (WGS) entry which is preliminary data.</text>
</comment>
<evidence type="ECO:0000313" key="2">
    <source>
        <dbReference type="Proteomes" id="UP000035514"/>
    </source>
</evidence>